<evidence type="ECO:0000313" key="1">
    <source>
        <dbReference type="EMBL" id="CAF1006681.1"/>
    </source>
</evidence>
<dbReference type="PANTHER" id="PTHR33395:SF22">
    <property type="entry name" value="REVERSE TRANSCRIPTASE DOMAIN-CONTAINING PROTEIN"/>
    <property type="match status" value="1"/>
</dbReference>
<reference evidence="1" key="1">
    <citation type="submission" date="2021-02" db="EMBL/GenBank/DDBJ databases">
        <authorList>
            <person name="Nowell W R."/>
        </authorList>
    </citation>
    <scope>NUCLEOTIDE SEQUENCE</scope>
    <source>
        <strain evidence="1">Ploen Becks lab</strain>
    </source>
</reference>
<keyword evidence="2" id="KW-1185">Reference proteome</keyword>
<dbReference type="EMBL" id="CAJNOC010004017">
    <property type="protein sequence ID" value="CAF1006681.1"/>
    <property type="molecule type" value="Genomic_DNA"/>
</dbReference>
<dbReference type="PANTHER" id="PTHR33395">
    <property type="entry name" value="TRANSCRIPTASE, PUTATIVE-RELATED-RELATED"/>
    <property type="match status" value="1"/>
</dbReference>
<organism evidence="1 2">
    <name type="scientific">Brachionus calyciflorus</name>
    <dbReference type="NCBI Taxonomy" id="104777"/>
    <lineage>
        <taxon>Eukaryota</taxon>
        <taxon>Metazoa</taxon>
        <taxon>Spiralia</taxon>
        <taxon>Gnathifera</taxon>
        <taxon>Rotifera</taxon>
        <taxon>Eurotatoria</taxon>
        <taxon>Monogononta</taxon>
        <taxon>Pseudotrocha</taxon>
        <taxon>Ploima</taxon>
        <taxon>Brachionidae</taxon>
        <taxon>Brachionus</taxon>
    </lineage>
</organism>
<protein>
    <recommendedName>
        <fullName evidence="3">RNA-directed DNA polymerase from mobile element jockey-like</fullName>
    </recommendedName>
</protein>
<sequence length="283" mass="33070">MLDNIDWEERFKNLYTQDSYQVFLEYYNEISKKCIAAKNIKSKKHPPRLSKDLINEVKLKKRLWKRYLASNKNKSVFDEYNIQNKLVKKSTKLAVKNYEIKLANLCKTNPKLFYHYVNGQYKPREPVNVLRNLKNELTTNLNDISETLNHQFHSVFVNKNTKVKLLIDSNDIFSVENVFKKLEKIDQSKGMGNDDIHPKVLKETSHSIVKPLSLLFIKSYTTGEVPSEWREANITPLHKKGSKLEAANYRPVSLTSIVCKIMESIIKDEVLNHLKKNKLVSKE</sequence>
<comment type="caution">
    <text evidence="1">The sequence shown here is derived from an EMBL/GenBank/DDBJ whole genome shotgun (WGS) entry which is preliminary data.</text>
</comment>
<evidence type="ECO:0008006" key="3">
    <source>
        <dbReference type="Google" id="ProtNLM"/>
    </source>
</evidence>
<dbReference type="OrthoDB" id="416454at2759"/>
<proteinExistence type="predicted"/>
<gene>
    <name evidence="1" type="ORF">OXX778_LOCUS16684</name>
</gene>
<evidence type="ECO:0000313" key="2">
    <source>
        <dbReference type="Proteomes" id="UP000663879"/>
    </source>
</evidence>
<dbReference type="AlphaFoldDB" id="A0A814H8R5"/>
<accession>A0A814H8R5</accession>
<name>A0A814H8R5_9BILA</name>
<dbReference type="Proteomes" id="UP000663879">
    <property type="component" value="Unassembled WGS sequence"/>
</dbReference>